<evidence type="ECO:0000256" key="6">
    <source>
        <dbReference type="ARBA" id="ARBA00022679"/>
    </source>
</evidence>
<keyword evidence="8" id="KW-0547">Nucleotide-binding</keyword>
<evidence type="ECO:0000256" key="3">
    <source>
        <dbReference type="ARBA" id="ARBA00012438"/>
    </source>
</evidence>
<keyword evidence="5" id="KW-0597">Phosphoprotein</keyword>
<keyword evidence="6" id="KW-0808">Transferase</keyword>
<evidence type="ECO:0000259" key="16">
    <source>
        <dbReference type="PROSITE" id="PS50885"/>
    </source>
</evidence>
<dbReference type="CDD" id="cd00082">
    <property type="entry name" value="HisKA"/>
    <property type="match status" value="1"/>
</dbReference>
<evidence type="ECO:0000256" key="13">
    <source>
        <dbReference type="ARBA" id="ARBA00023136"/>
    </source>
</evidence>
<feature type="domain" description="Histidine kinase" evidence="15">
    <location>
        <begin position="259"/>
        <end position="472"/>
    </location>
</feature>
<dbReference type="Pfam" id="PF02518">
    <property type="entry name" value="HATPase_c"/>
    <property type="match status" value="1"/>
</dbReference>
<evidence type="ECO:0000256" key="2">
    <source>
        <dbReference type="ARBA" id="ARBA00004651"/>
    </source>
</evidence>
<dbReference type="Gene3D" id="1.10.287.130">
    <property type="match status" value="1"/>
</dbReference>
<dbReference type="SUPFAM" id="SSF47384">
    <property type="entry name" value="Homodimeric domain of signal transducing histidine kinase"/>
    <property type="match status" value="1"/>
</dbReference>
<feature type="transmembrane region" description="Helical" evidence="14">
    <location>
        <begin position="7"/>
        <end position="27"/>
    </location>
</feature>
<comment type="subcellular location">
    <subcellularLocation>
        <location evidence="2">Cell membrane</location>
        <topology evidence="2">Multi-pass membrane protein</topology>
    </subcellularLocation>
</comment>
<dbReference type="SMART" id="SM00304">
    <property type="entry name" value="HAMP"/>
    <property type="match status" value="1"/>
</dbReference>
<comment type="catalytic activity">
    <reaction evidence="1">
        <text>ATP + protein L-histidine = ADP + protein N-phospho-L-histidine.</text>
        <dbReference type="EC" id="2.7.13.3"/>
    </reaction>
</comment>
<keyword evidence="4" id="KW-1003">Cell membrane</keyword>
<evidence type="ECO:0000256" key="10">
    <source>
        <dbReference type="ARBA" id="ARBA00022840"/>
    </source>
</evidence>
<evidence type="ECO:0000256" key="12">
    <source>
        <dbReference type="ARBA" id="ARBA00023012"/>
    </source>
</evidence>
<dbReference type="PANTHER" id="PTHR45528:SF1">
    <property type="entry name" value="SENSOR HISTIDINE KINASE CPXA"/>
    <property type="match status" value="1"/>
</dbReference>
<dbReference type="InterPro" id="IPR003661">
    <property type="entry name" value="HisK_dim/P_dom"/>
</dbReference>
<evidence type="ECO:0000256" key="1">
    <source>
        <dbReference type="ARBA" id="ARBA00000085"/>
    </source>
</evidence>
<dbReference type="EMBL" id="JAUSSU010000009">
    <property type="protein sequence ID" value="MDQ0114859.1"/>
    <property type="molecule type" value="Genomic_DNA"/>
</dbReference>
<keyword evidence="18" id="KW-1185">Reference proteome</keyword>
<keyword evidence="10" id="KW-0067">ATP-binding</keyword>
<dbReference type="EC" id="2.7.13.3" evidence="3"/>
<evidence type="ECO:0000256" key="11">
    <source>
        <dbReference type="ARBA" id="ARBA00022989"/>
    </source>
</evidence>
<dbReference type="InterPro" id="IPR003594">
    <property type="entry name" value="HATPase_dom"/>
</dbReference>
<evidence type="ECO:0000256" key="5">
    <source>
        <dbReference type="ARBA" id="ARBA00022553"/>
    </source>
</evidence>
<evidence type="ECO:0000256" key="14">
    <source>
        <dbReference type="SAM" id="Phobius"/>
    </source>
</evidence>
<dbReference type="CDD" id="cd00075">
    <property type="entry name" value="HATPase"/>
    <property type="match status" value="1"/>
</dbReference>
<feature type="domain" description="HAMP" evidence="16">
    <location>
        <begin position="192"/>
        <end position="244"/>
    </location>
</feature>
<dbReference type="PANTHER" id="PTHR45528">
    <property type="entry name" value="SENSOR HISTIDINE KINASE CPXA"/>
    <property type="match status" value="1"/>
</dbReference>
<dbReference type="Pfam" id="PF00512">
    <property type="entry name" value="HisKA"/>
    <property type="match status" value="1"/>
</dbReference>
<gene>
    <name evidence="17" type="ORF">J2T15_004316</name>
</gene>
<dbReference type="Gene3D" id="3.30.565.10">
    <property type="entry name" value="Histidine kinase-like ATPase, C-terminal domain"/>
    <property type="match status" value="1"/>
</dbReference>
<evidence type="ECO:0000313" key="17">
    <source>
        <dbReference type="EMBL" id="MDQ0114859.1"/>
    </source>
</evidence>
<accession>A0ABT9U5E2</accession>
<evidence type="ECO:0000313" key="18">
    <source>
        <dbReference type="Proteomes" id="UP001229346"/>
    </source>
</evidence>
<dbReference type="Gene3D" id="6.10.340.10">
    <property type="match status" value="1"/>
</dbReference>
<dbReference type="SMART" id="SM00388">
    <property type="entry name" value="HisKA"/>
    <property type="match status" value="1"/>
</dbReference>
<dbReference type="InterPro" id="IPR004358">
    <property type="entry name" value="Sig_transdc_His_kin-like_C"/>
</dbReference>
<dbReference type="Proteomes" id="UP001229346">
    <property type="component" value="Unassembled WGS sequence"/>
</dbReference>
<evidence type="ECO:0000259" key="15">
    <source>
        <dbReference type="PROSITE" id="PS50109"/>
    </source>
</evidence>
<proteinExistence type="predicted"/>
<reference evidence="17 18" key="1">
    <citation type="submission" date="2023-07" db="EMBL/GenBank/DDBJ databases">
        <title>Sorghum-associated microbial communities from plants grown in Nebraska, USA.</title>
        <authorList>
            <person name="Schachtman D."/>
        </authorList>
    </citation>
    <scope>NUCLEOTIDE SEQUENCE [LARGE SCALE GENOMIC DNA]</scope>
    <source>
        <strain evidence="17 18">CC482</strain>
    </source>
</reference>
<evidence type="ECO:0000256" key="8">
    <source>
        <dbReference type="ARBA" id="ARBA00022741"/>
    </source>
</evidence>
<name>A0ABT9U5E2_PAEHA</name>
<dbReference type="SMART" id="SM00387">
    <property type="entry name" value="HATPase_c"/>
    <property type="match status" value="1"/>
</dbReference>
<dbReference type="InterPro" id="IPR036097">
    <property type="entry name" value="HisK_dim/P_sf"/>
</dbReference>
<evidence type="ECO:0000256" key="7">
    <source>
        <dbReference type="ARBA" id="ARBA00022692"/>
    </source>
</evidence>
<dbReference type="SUPFAM" id="SSF55874">
    <property type="entry name" value="ATPase domain of HSP90 chaperone/DNA topoisomerase II/histidine kinase"/>
    <property type="match status" value="1"/>
</dbReference>
<dbReference type="InterPro" id="IPR005467">
    <property type="entry name" value="His_kinase_dom"/>
</dbReference>
<keyword evidence="12" id="KW-0902">Two-component regulatory system</keyword>
<dbReference type="InterPro" id="IPR050398">
    <property type="entry name" value="HssS/ArlS-like"/>
</dbReference>
<keyword evidence="11 14" id="KW-1133">Transmembrane helix</keyword>
<comment type="caution">
    <text evidence="17">The sequence shown here is derived from an EMBL/GenBank/DDBJ whole genome shotgun (WGS) entry which is preliminary data.</text>
</comment>
<organism evidence="17 18">
    <name type="scientific">Paenibacillus harenae</name>
    <dbReference type="NCBI Taxonomy" id="306543"/>
    <lineage>
        <taxon>Bacteria</taxon>
        <taxon>Bacillati</taxon>
        <taxon>Bacillota</taxon>
        <taxon>Bacilli</taxon>
        <taxon>Bacillales</taxon>
        <taxon>Paenibacillaceae</taxon>
        <taxon>Paenibacillus</taxon>
    </lineage>
</organism>
<feature type="transmembrane region" description="Helical" evidence="14">
    <location>
        <begin position="171"/>
        <end position="191"/>
    </location>
</feature>
<evidence type="ECO:0000256" key="9">
    <source>
        <dbReference type="ARBA" id="ARBA00022777"/>
    </source>
</evidence>
<dbReference type="InterPro" id="IPR036890">
    <property type="entry name" value="HATPase_C_sf"/>
</dbReference>
<dbReference type="PROSITE" id="PS50109">
    <property type="entry name" value="HIS_KIN"/>
    <property type="match status" value="1"/>
</dbReference>
<dbReference type="GO" id="GO:0016301">
    <property type="term" value="F:kinase activity"/>
    <property type="evidence" value="ECO:0007669"/>
    <property type="project" value="UniProtKB-KW"/>
</dbReference>
<dbReference type="Pfam" id="PF00672">
    <property type="entry name" value="HAMP"/>
    <property type="match status" value="1"/>
</dbReference>
<keyword evidence="9 17" id="KW-0418">Kinase</keyword>
<keyword evidence="7 14" id="KW-0812">Transmembrane</keyword>
<dbReference type="RefSeq" id="WP_307206251.1">
    <property type="nucleotide sequence ID" value="NZ_JAUSSU010000009.1"/>
</dbReference>
<dbReference type="PROSITE" id="PS50885">
    <property type="entry name" value="HAMP"/>
    <property type="match status" value="1"/>
</dbReference>
<dbReference type="SUPFAM" id="SSF158472">
    <property type="entry name" value="HAMP domain-like"/>
    <property type="match status" value="1"/>
</dbReference>
<evidence type="ECO:0000256" key="4">
    <source>
        <dbReference type="ARBA" id="ARBA00022475"/>
    </source>
</evidence>
<keyword evidence="13 14" id="KW-0472">Membrane</keyword>
<sequence length="480" mass="54181">MKFWQKICLFSIITFIVIFNAASIMVIERNHSKMLQQEINNTLSANMSINSSVNAIVPILRIYDSIDYEKTVLTNIAQEFVEKNSGQGNYLEIAGDQNKTIYSNLDFDMPTEREEQEGLQPDEIRYILRDIGSRTLLFTTNVTDINHKSYRFTYIKDVTPLYTERMEQYNFFVKIDVAACLLYIIVMFLISKGLTRPIDKMVRTAKEIAQGQFSERVQLKSRDEIGVLATNFNEMASVVEDKIIELERNNSAQQRFINNITHELKTPLTSIIGYANYLRTTKYDETVFLEGVNVIYNEGKRLEALSSKLMDLILLTDRQPLMKPDNLKDIVAEMESSLRLIASAKQIELELQCGDSPLPAEKDLIKVVIFNLVDNAVKASGEKGRITVRTAMQGEACVLEVADEGSGIAEEHIDNIFEPFYMADKARTRNNNGAGLGLSICRSIADLHHAAIEVVSVIGQGTTIRVVFGQQNRVIEVSGS</sequence>
<dbReference type="PRINTS" id="PR00344">
    <property type="entry name" value="BCTRLSENSOR"/>
</dbReference>
<protein>
    <recommendedName>
        <fullName evidence="3">histidine kinase</fullName>
        <ecNumber evidence="3">2.7.13.3</ecNumber>
    </recommendedName>
</protein>
<dbReference type="InterPro" id="IPR003660">
    <property type="entry name" value="HAMP_dom"/>
</dbReference>
<dbReference type="CDD" id="cd06225">
    <property type="entry name" value="HAMP"/>
    <property type="match status" value="1"/>
</dbReference>